<dbReference type="SUPFAM" id="SSF53146">
    <property type="entry name" value="Nitrogenase accessory factor-like"/>
    <property type="match status" value="1"/>
</dbReference>
<evidence type="ECO:0008006" key="3">
    <source>
        <dbReference type="Google" id="ProtNLM"/>
    </source>
</evidence>
<dbReference type="OrthoDB" id="5457537at2"/>
<accession>M5PPY8</accession>
<proteinExistence type="predicted"/>
<protein>
    <recommendedName>
        <fullName evidence="3">Dinitrogenase iron-molybdenum cofactor biosynthesis domain-containing protein</fullName>
    </recommendedName>
</protein>
<dbReference type="RefSeq" id="WP_005988913.1">
    <property type="nucleotide sequence ID" value="NZ_AOSV01000035.1"/>
</dbReference>
<dbReference type="InterPro" id="IPR036105">
    <property type="entry name" value="DiNase_FeMo-co_biosyn_sf"/>
</dbReference>
<evidence type="ECO:0000313" key="2">
    <source>
        <dbReference type="Proteomes" id="UP000011922"/>
    </source>
</evidence>
<reference evidence="1 2" key="1">
    <citation type="journal article" date="2013" name="Genome Announc.">
        <title>Draft Genome Sequence for Desulfovibrio africanus Strain PCS.</title>
        <authorList>
            <person name="Brown S.D."/>
            <person name="Utturkar S.M."/>
            <person name="Arkin A.P."/>
            <person name="Deutschbauer A.M."/>
            <person name="Elias D.A."/>
            <person name="Hazen T.C."/>
            <person name="Chakraborty R."/>
        </authorList>
    </citation>
    <scope>NUCLEOTIDE SEQUENCE [LARGE SCALE GENOMIC DNA]</scope>
    <source>
        <strain evidence="1 2">PCS</strain>
    </source>
</reference>
<sequence length="117" mass="12866">MAEPRKSKVVIPLHDDDVAPRFDLATEVWIGVLGEDGAWHDERTLVLPQASAESLCNLILHEAVGTLVCGGIEEEIYQYLRWKRVEVFDSVLGPRVKAAAALAKGELKPGDILYDLG</sequence>
<organism evidence="1 2">
    <name type="scientific">Desulfocurvibacter africanus PCS</name>
    <dbReference type="NCBI Taxonomy" id="1262666"/>
    <lineage>
        <taxon>Bacteria</taxon>
        <taxon>Pseudomonadati</taxon>
        <taxon>Thermodesulfobacteriota</taxon>
        <taxon>Desulfovibrionia</taxon>
        <taxon>Desulfovibrionales</taxon>
        <taxon>Desulfovibrionaceae</taxon>
        <taxon>Desulfocurvibacter</taxon>
    </lineage>
</organism>
<dbReference type="Proteomes" id="UP000011922">
    <property type="component" value="Unassembled WGS sequence"/>
</dbReference>
<name>M5PPY8_DESAF</name>
<evidence type="ECO:0000313" key="1">
    <source>
        <dbReference type="EMBL" id="EMG36084.1"/>
    </source>
</evidence>
<dbReference type="Gene3D" id="3.30.420.130">
    <property type="entry name" value="Dinitrogenase iron-molybdenum cofactor biosynthesis domain"/>
    <property type="match status" value="1"/>
</dbReference>
<gene>
    <name evidence="1" type="ORF">PCS_03147</name>
</gene>
<dbReference type="AlphaFoldDB" id="M5PPY8"/>
<dbReference type="PATRIC" id="fig|1262666.3.peg.3192"/>
<comment type="caution">
    <text evidence="1">The sequence shown here is derived from an EMBL/GenBank/DDBJ whole genome shotgun (WGS) entry which is preliminary data.</text>
</comment>
<dbReference type="EMBL" id="AOSV01000035">
    <property type="protein sequence ID" value="EMG36084.1"/>
    <property type="molecule type" value="Genomic_DNA"/>
</dbReference>